<proteinExistence type="predicted"/>
<keyword evidence="1" id="KW-0378">Hydrolase</keyword>
<dbReference type="SUPFAM" id="SSF53474">
    <property type="entry name" value="alpha/beta-Hydrolases"/>
    <property type="match status" value="1"/>
</dbReference>
<dbReference type="SUPFAM" id="SSF82171">
    <property type="entry name" value="DPP6 N-terminal domain-like"/>
    <property type="match status" value="1"/>
</dbReference>
<accession>A0A2M8P0W6</accession>
<evidence type="ECO:0000256" key="1">
    <source>
        <dbReference type="ARBA" id="ARBA00022801"/>
    </source>
</evidence>
<evidence type="ECO:0000313" key="3">
    <source>
        <dbReference type="EMBL" id="PJF31194.1"/>
    </source>
</evidence>
<evidence type="ECO:0000259" key="2">
    <source>
        <dbReference type="Pfam" id="PF00326"/>
    </source>
</evidence>
<reference evidence="3 4" key="1">
    <citation type="submission" date="2017-11" db="EMBL/GenBank/DDBJ databases">
        <title>Evolution of Phototrophy in the Chloroflexi Phylum Driven by Horizontal Gene Transfer.</title>
        <authorList>
            <person name="Ward L.M."/>
            <person name="Hemp J."/>
            <person name="Shih P.M."/>
            <person name="Mcglynn S.E."/>
            <person name="Fischer W."/>
        </authorList>
    </citation>
    <scope>NUCLEOTIDE SEQUENCE [LARGE SCALE GENOMIC DNA]</scope>
    <source>
        <strain evidence="3">CP2_2F</strain>
    </source>
</reference>
<dbReference type="InterPro" id="IPR001375">
    <property type="entry name" value="Peptidase_S9_cat"/>
</dbReference>
<dbReference type="PANTHER" id="PTHR42776">
    <property type="entry name" value="SERINE PEPTIDASE S9 FAMILY MEMBER"/>
    <property type="match status" value="1"/>
</dbReference>
<dbReference type="GO" id="GO:0004252">
    <property type="term" value="F:serine-type endopeptidase activity"/>
    <property type="evidence" value="ECO:0007669"/>
    <property type="project" value="TreeGrafter"/>
</dbReference>
<dbReference type="Gene3D" id="2.120.10.30">
    <property type="entry name" value="TolB, C-terminal domain"/>
    <property type="match status" value="1"/>
</dbReference>
<comment type="caution">
    <text evidence="3">The sequence shown here is derived from an EMBL/GenBank/DDBJ whole genome shotgun (WGS) entry which is preliminary data.</text>
</comment>
<dbReference type="EMBL" id="PGTK01000004">
    <property type="protein sequence ID" value="PJF31194.1"/>
    <property type="molecule type" value="Genomic_DNA"/>
</dbReference>
<evidence type="ECO:0000313" key="4">
    <source>
        <dbReference type="Proteomes" id="UP000228921"/>
    </source>
</evidence>
<dbReference type="PANTHER" id="PTHR42776:SF27">
    <property type="entry name" value="DIPEPTIDYL PEPTIDASE FAMILY MEMBER 6"/>
    <property type="match status" value="1"/>
</dbReference>
<gene>
    <name evidence="3" type="ORF">CUN51_04825</name>
</gene>
<sequence length="646" mass="71454">MTQRTLIPRKLLFGNPTRAMARLSPDGRYLSYLAPLEGVLNLWVAPTDDPSAAKPITQEHVRNIRFYEWAYTSRHLLYMQDANGDENWHVICVDVESGESRDLTPLEGVNAYISALSHLLPEEVLISINNRVPQLHDLYRVNLLTGERTLILENPGFADLVTDKHFAVRLAIAPQADGSFDVLQPNEQGSWSLWTRIPHEDSATTQPYGFSADGNTLYLADSRGRNTSALFAIDMRNNAQRLIAADARADLSKVVVHPTENRPQAAGFTYDVLRWQILDPALADDFTYLQSVSGGELEIVSRTTDDSRWIVAYSLDDAPARFYLYDRTAKQAHFLFSNRPELENVPLSKMHPIIIPARDGLPLVSYLSLPKGSDTQQPGKPDSPLPMVLLVHGGPWWRDFWGYNPYHQLLADRGYAVLSVNFRGSTGFGKAFTNAGDGEWAGKMHEDLLDAVEWAIQQGIAQRDKVAIMGGSYGGYATLVGLTFTPEVFACGVDIVGPSNLITLLESVPPYWQPMIAMMRKRIGDETTPEGRAFLEARSPLSRADQIKRPLLIAQGANDPRVKQAESDQIVRAMQEKGIPVTYVLYPDEGHGFAREVNTLSFVALSEAFLSAHLGGAYEPLGDDLSNSSAQIVTGAEGVPNLPAAR</sequence>
<dbReference type="Gene3D" id="3.40.50.1820">
    <property type="entry name" value="alpha/beta hydrolase"/>
    <property type="match status" value="1"/>
</dbReference>
<dbReference type="GO" id="GO:0006508">
    <property type="term" value="P:proteolysis"/>
    <property type="evidence" value="ECO:0007669"/>
    <property type="project" value="InterPro"/>
</dbReference>
<dbReference type="Pfam" id="PF00326">
    <property type="entry name" value="Peptidase_S9"/>
    <property type="match status" value="1"/>
</dbReference>
<organism evidence="3 4">
    <name type="scientific">Candidatus Thermofonsia Clade 1 bacterium</name>
    <dbReference type="NCBI Taxonomy" id="2364210"/>
    <lineage>
        <taxon>Bacteria</taxon>
        <taxon>Bacillati</taxon>
        <taxon>Chloroflexota</taxon>
        <taxon>Candidatus Thermofontia</taxon>
        <taxon>Candidatus Thermofonsia Clade 1</taxon>
    </lineage>
</organism>
<dbReference type="Proteomes" id="UP000228921">
    <property type="component" value="Unassembled WGS sequence"/>
</dbReference>
<protein>
    <submittedName>
        <fullName evidence="3">S9 family peptidase</fullName>
    </submittedName>
</protein>
<name>A0A2M8P0W6_9CHLR</name>
<dbReference type="AlphaFoldDB" id="A0A2M8P0W6"/>
<dbReference type="InterPro" id="IPR029058">
    <property type="entry name" value="AB_hydrolase_fold"/>
</dbReference>
<feature type="domain" description="Peptidase S9 prolyl oligopeptidase catalytic" evidence="2">
    <location>
        <begin position="406"/>
        <end position="615"/>
    </location>
</feature>
<dbReference type="InterPro" id="IPR011042">
    <property type="entry name" value="6-blade_b-propeller_TolB-like"/>
</dbReference>